<dbReference type="OrthoDB" id="6910977at2759"/>
<evidence type="ECO:0000256" key="1">
    <source>
        <dbReference type="PROSITE-ProRule" id="PRU00042"/>
    </source>
</evidence>
<keyword evidence="1" id="KW-0862">Zinc</keyword>
<dbReference type="PROSITE" id="PS00028">
    <property type="entry name" value="ZINC_FINGER_C2H2_1"/>
    <property type="match status" value="1"/>
</dbReference>
<feature type="compositionally biased region" description="Polar residues" evidence="2">
    <location>
        <begin position="199"/>
        <end position="215"/>
    </location>
</feature>
<dbReference type="Gene3D" id="3.30.160.60">
    <property type="entry name" value="Classic Zinc Finger"/>
    <property type="match status" value="1"/>
</dbReference>
<feature type="compositionally biased region" description="Low complexity" evidence="2">
    <location>
        <begin position="228"/>
        <end position="242"/>
    </location>
</feature>
<evidence type="ECO:0000313" key="5">
    <source>
        <dbReference type="Proteomes" id="UP000769528"/>
    </source>
</evidence>
<dbReference type="Proteomes" id="UP000769528">
    <property type="component" value="Unassembled WGS sequence"/>
</dbReference>
<dbReference type="AlphaFoldDB" id="A0A9P8TJD8"/>
<evidence type="ECO:0000313" key="4">
    <source>
        <dbReference type="EMBL" id="KAH3680496.1"/>
    </source>
</evidence>
<evidence type="ECO:0000256" key="2">
    <source>
        <dbReference type="SAM" id="MobiDB-lite"/>
    </source>
</evidence>
<keyword evidence="1" id="KW-0479">Metal-binding</keyword>
<accession>A0A9P8TJD8</accession>
<organism evidence="4 5">
    <name type="scientific">Wickerhamomyces mucosus</name>
    <dbReference type="NCBI Taxonomy" id="1378264"/>
    <lineage>
        <taxon>Eukaryota</taxon>
        <taxon>Fungi</taxon>
        <taxon>Dikarya</taxon>
        <taxon>Ascomycota</taxon>
        <taxon>Saccharomycotina</taxon>
        <taxon>Saccharomycetes</taxon>
        <taxon>Phaffomycetales</taxon>
        <taxon>Wickerhamomycetaceae</taxon>
        <taxon>Wickerhamomyces</taxon>
    </lineage>
</organism>
<protein>
    <recommendedName>
        <fullName evidence="3">C2H2-type domain-containing protein</fullName>
    </recommendedName>
</protein>
<dbReference type="SMART" id="SM00355">
    <property type="entry name" value="ZnF_C2H2"/>
    <property type="match status" value="3"/>
</dbReference>
<keyword evidence="1" id="KW-0863">Zinc-finger</keyword>
<reference evidence="4" key="2">
    <citation type="submission" date="2021-01" db="EMBL/GenBank/DDBJ databases">
        <authorList>
            <person name="Schikora-Tamarit M.A."/>
        </authorList>
    </citation>
    <scope>NUCLEOTIDE SEQUENCE</scope>
    <source>
        <strain evidence="4">CBS6341</strain>
    </source>
</reference>
<gene>
    <name evidence="4" type="ORF">WICMUC_000284</name>
</gene>
<dbReference type="InterPro" id="IPR013087">
    <property type="entry name" value="Znf_C2H2_type"/>
</dbReference>
<sequence>MSQSPKEDSQPILQELLFDIDELQHFLPKDYPHILPDGRIPLRYQVYQDKKVLRSVLNKPKKGVYMCNHCDLLFIEFTELLDHFDEFKIKRPHKCNHSDCVWKIVGFNRLRQLNRHKQSVHLQNQAFTCEICDKGFGRIDLFNRHLKNVHENQNSRYNKKLRKESMIDSNNMSNSNSKIINVEDDEEIFDTEEDENLTPIGSRNSPIAEIQRNTPQQEQEQEHKDEQGQQTSNTDTNDSNDSYKYSIEFLTK</sequence>
<dbReference type="SUPFAM" id="SSF57667">
    <property type="entry name" value="beta-beta-alpha zinc fingers"/>
    <property type="match status" value="1"/>
</dbReference>
<dbReference type="GO" id="GO:0008270">
    <property type="term" value="F:zinc ion binding"/>
    <property type="evidence" value="ECO:0007669"/>
    <property type="project" value="UniProtKB-KW"/>
</dbReference>
<dbReference type="PROSITE" id="PS50157">
    <property type="entry name" value="ZINC_FINGER_C2H2_2"/>
    <property type="match status" value="1"/>
</dbReference>
<dbReference type="InterPro" id="IPR036236">
    <property type="entry name" value="Znf_C2H2_sf"/>
</dbReference>
<reference evidence="4" key="1">
    <citation type="journal article" date="2021" name="Open Biol.">
        <title>Shared evolutionary footprints suggest mitochondrial oxidative damage underlies multiple complex I losses in fungi.</title>
        <authorList>
            <person name="Schikora-Tamarit M.A."/>
            <person name="Marcet-Houben M."/>
            <person name="Nosek J."/>
            <person name="Gabaldon T."/>
        </authorList>
    </citation>
    <scope>NUCLEOTIDE SEQUENCE</scope>
    <source>
        <strain evidence="4">CBS6341</strain>
    </source>
</reference>
<proteinExistence type="predicted"/>
<comment type="caution">
    <text evidence="4">The sequence shown here is derived from an EMBL/GenBank/DDBJ whole genome shotgun (WGS) entry which is preliminary data.</text>
</comment>
<keyword evidence="5" id="KW-1185">Reference proteome</keyword>
<dbReference type="EMBL" id="JAEUBF010000103">
    <property type="protein sequence ID" value="KAH3680496.1"/>
    <property type="molecule type" value="Genomic_DNA"/>
</dbReference>
<feature type="domain" description="C2H2-type" evidence="3">
    <location>
        <begin position="127"/>
        <end position="155"/>
    </location>
</feature>
<feature type="region of interest" description="Disordered" evidence="2">
    <location>
        <begin position="190"/>
        <end position="252"/>
    </location>
</feature>
<evidence type="ECO:0000259" key="3">
    <source>
        <dbReference type="PROSITE" id="PS50157"/>
    </source>
</evidence>
<name>A0A9P8TJD8_9ASCO</name>